<dbReference type="Pfam" id="PF00069">
    <property type="entry name" value="Pkinase"/>
    <property type="match status" value="1"/>
</dbReference>
<dbReference type="GO" id="GO:0005524">
    <property type="term" value="F:ATP binding"/>
    <property type="evidence" value="ECO:0007669"/>
    <property type="project" value="InterPro"/>
</dbReference>
<dbReference type="EMBL" id="JBAMIC010000013">
    <property type="protein sequence ID" value="KAK7097134.1"/>
    <property type="molecule type" value="Genomic_DNA"/>
</dbReference>
<gene>
    <name evidence="3" type="ORF">V1264_004153</name>
</gene>
<dbReference type="PANTHER" id="PTHR24347">
    <property type="entry name" value="SERINE/THREONINE-PROTEIN KINASE"/>
    <property type="match status" value="1"/>
</dbReference>
<keyword evidence="4" id="KW-1185">Reference proteome</keyword>
<accession>A0AAN9B3H2</accession>
<feature type="region of interest" description="Disordered" evidence="1">
    <location>
        <begin position="184"/>
        <end position="205"/>
    </location>
</feature>
<sequence length="205" mass="22421">MICDHGDGSTSLKLGDFGLATELDEALYTVCGTPTYVAPEVIAEVGYGVKVDVWSAGVITYILLCGFPPFVSQTDNQDELFDLIMAGQLEFPSPFWDHISDAVKDLILGMLEVDPEKRLTAEEILLHPWVAEDVARDDDIHDNVSQQLQTGPQLKVKRKPGPAGIRLITTTALDKGSRYFQGRGNAPLALHPRGGHDASDEDEIF</sequence>
<evidence type="ECO:0000259" key="2">
    <source>
        <dbReference type="PROSITE" id="PS50011"/>
    </source>
</evidence>
<dbReference type="Gene3D" id="1.10.510.10">
    <property type="entry name" value="Transferase(Phosphotransferase) domain 1"/>
    <property type="match status" value="1"/>
</dbReference>
<evidence type="ECO:0000313" key="3">
    <source>
        <dbReference type="EMBL" id="KAK7097134.1"/>
    </source>
</evidence>
<dbReference type="AlphaFoldDB" id="A0AAN9B3H2"/>
<comment type="caution">
    <text evidence="3">The sequence shown here is derived from an EMBL/GenBank/DDBJ whole genome shotgun (WGS) entry which is preliminary data.</text>
</comment>
<name>A0AAN9B3H2_9CAEN</name>
<evidence type="ECO:0000313" key="4">
    <source>
        <dbReference type="Proteomes" id="UP001374579"/>
    </source>
</evidence>
<evidence type="ECO:0000256" key="1">
    <source>
        <dbReference type="SAM" id="MobiDB-lite"/>
    </source>
</evidence>
<dbReference type="SMART" id="SM00220">
    <property type="entry name" value="S_TKc"/>
    <property type="match status" value="1"/>
</dbReference>
<feature type="domain" description="Protein kinase" evidence="2">
    <location>
        <begin position="1"/>
        <end position="130"/>
    </location>
</feature>
<dbReference type="GO" id="GO:0004672">
    <property type="term" value="F:protein kinase activity"/>
    <property type="evidence" value="ECO:0007669"/>
    <property type="project" value="InterPro"/>
</dbReference>
<dbReference type="InterPro" id="IPR000719">
    <property type="entry name" value="Prot_kinase_dom"/>
</dbReference>
<dbReference type="PROSITE" id="PS50011">
    <property type="entry name" value="PROTEIN_KINASE_DOM"/>
    <property type="match status" value="1"/>
</dbReference>
<protein>
    <recommendedName>
        <fullName evidence="2">Protein kinase domain-containing protein</fullName>
    </recommendedName>
</protein>
<dbReference type="Proteomes" id="UP001374579">
    <property type="component" value="Unassembled WGS sequence"/>
</dbReference>
<organism evidence="3 4">
    <name type="scientific">Littorina saxatilis</name>
    <dbReference type="NCBI Taxonomy" id="31220"/>
    <lineage>
        <taxon>Eukaryota</taxon>
        <taxon>Metazoa</taxon>
        <taxon>Spiralia</taxon>
        <taxon>Lophotrochozoa</taxon>
        <taxon>Mollusca</taxon>
        <taxon>Gastropoda</taxon>
        <taxon>Caenogastropoda</taxon>
        <taxon>Littorinimorpha</taxon>
        <taxon>Littorinoidea</taxon>
        <taxon>Littorinidae</taxon>
        <taxon>Littorina</taxon>
    </lineage>
</organism>
<dbReference type="SUPFAM" id="SSF56112">
    <property type="entry name" value="Protein kinase-like (PK-like)"/>
    <property type="match status" value="1"/>
</dbReference>
<proteinExistence type="predicted"/>
<reference evidence="3 4" key="1">
    <citation type="submission" date="2024-02" db="EMBL/GenBank/DDBJ databases">
        <title>Chromosome-scale genome assembly of the rough periwinkle Littorina saxatilis.</title>
        <authorList>
            <person name="De Jode A."/>
            <person name="Faria R."/>
            <person name="Formenti G."/>
            <person name="Sims Y."/>
            <person name="Smith T.P."/>
            <person name="Tracey A."/>
            <person name="Wood J.M.D."/>
            <person name="Zagrodzka Z.B."/>
            <person name="Johannesson K."/>
            <person name="Butlin R.K."/>
            <person name="Leder E.H."/>
        </authorList>
    </citation>
    <scope>NUCLEOTIDE SEQUENCE [LARGE SCALE GENOMIC DNA]</scope>
    <source>
        <strain evidence="3">Snail1</strain>
        <tissue evidence="3">Muscle</tissue>
    </source>
</reference>
<dbReference type="InterPro" id="IPR011009">
    <property type="entry name" value="Kinase-like_dom_sf"/>
</dbReference>